<evidence type="ECO:0000256" key="5">
    <source>
        <dbReference type="ARBA" id="ARBA00022989"/>
    </source>
</evidence>
<evidence type="ECO:0000256" key="2">
    <source>
        <dbReference type="ARBA" id="ARBA00022448"/>
    </source>
</evidence>
<keyword evidence="5 8" id="KW-1133">Transmembrane helix</keyword>
<feature type="transmembrane region" description="Helical" evidence="8">
    <location>
        <begin position="172"/>
        <end position="195"/>
    </location>
</feature>
<dbReference type="EMBL" id="CP044016">
    <property type="protein sequence ID" value="QES90240.1"/>
    <property type="molecule type" value="Genomic_DNA"/>
</dbReference>
<evidence type="ECO:0000313" key="10">
    <source>
        <dbReference type="Proteomes" id="UP000292424"/>
    </source>
</evidence>
<dbReference type="OrthoDB" id="9787129at2"/>
<sequence length="437" mass="46159">MVLFLVSILTLLVLITVIKLHPFLALLITAIGIGVADGMSLSAIQLTITKGIGDTIGPLILVLGCGVMLGSILTETGATQRISSGLIKIFGKKYANVAIVITSLVVGIALFYNAGFIVLIPLVFTMVHQLDLPLTPLVISMAAPLSVTHGFLPPHPGPTTIAVIFNAPIGKTLLYGLIVAMPTLGVVGLIFPKFLKHIPANPPKGLFDSKDLPEEKLPGFGISFLTALCPVILMTLSVIFNNKSDFSPSIIHFFQFVGDAGNAMLISVLFSILTLGILQKNKISLLMNYAGSGLQAIASILLIIAAGGAMKEIFATTGIDKTIVGYLKDLPVSPLILGWLIATVIRIAIGSATIAGLTAAGIVAPMLQVSHVSPELMVLSIGAGSLMCSHLNDTGFWMFKEYVGLSIKDTFRSWTMMESLIGLLGIIFILILSVFVS</sequence>
<keyword evidence="6 8" id="KW-0472">Membrane</keyword>
<dbReference type="InterPro" id="IPR003474">
    <property type="entry name" value="Glcn_transporter"/>
</dbReference>
<dbReference type="GO" id="GO:0005886">
    <property type="term" value="C:plasma membrane"/>
    <property type="evidence" value="ECO:0007669"/>
    <property type="project" value="UniProtKB-SubCell"/>
</dbReference>
<keyword evidence="2" id="KW-0813">Transport</keyword>
<evidence type="ECO:0000256" key="1">
    <source>
        <dbReference type="ARBA" id="ARBA00004651"/>
    </source>
</evidence>
<evidence type="ECO:0000313" key="9">
    <source>
        <dbReference type="EMBL" id="QES90240.1"/>
    </source>
</evidence>
<dbReference type="Proteomes" id="UP000292424">
    <property type="component" value="Chromosome"/>
</dbReference>
<dbReference type="RefSeq" id="WP_131331196.1">
    <property type="nucleotide sequence ID" value="NZ_CP044016.1"/>
</dbReference>
<dbReference type="KEGG" id="arac:E0W69_016810"/>
<evidence type="ECO:0000256" key="6">
    <source>
        <dbReference type="ARBA" id="ARBA00023136"/>
    </source>
</evidence>
<feature type="transmembrane region" description="Helical" evidence="8">
    <location>
        <begin position="94"/>
        <end position="120"/>
    </location>
</feature>
<evidence type="ECO:0000256" key="8">
    <source>
        <dbReference type="SAM" id="Phobius"/>
    </source>
</evidence>
<accession>A0A5P2G954</accession>
<keyword evidence="10" id="KW-1185">Reference proteome</keyword>
<dbReference type="Pfam" id="PF02447">
    <property type="entry name" value="GntP_permease"/>
    <property type="match status" value="1"/>
</dbReference>
<dbReference type="PIRSF" id="PIRSF002746">
    <property type="entry name" value="Gluconate_transporter"/>
    <property type="match status" value="1"/>
</dbReference>
<keyword evidence="4 8" id="KW-0812">Transmembrane</keyword>
<organism evidence="9 10">
    <name type="scientific">Rhizosphaericola mali</name>
    <dbReference type="NCBI Taxonomy" id="2545455"/>
    <lineage>
        <taxon>Bacteria</taxon>
        <taxon>Pseudomonadati</taxon>
        <taxon>Bacteroidota</taxon>
        <taxon>Chitinophagia</taxon>
        <taxon>Chitinophagales</taxon>
        <taxon>Chitinophagaceae</taxon>
        <taxon>Rhizosphaericola</taxon>
    </lineage>
</organism>
<feature type="transmembrane region" description="Helical" evidence="8">
    <location>
        <begin position="376"/>
        <end position="399"/>
    </location>
</feature>
<comment type="subcellular location">
    <subcellularLocation>
        <location evidence="1">Cell membrane</location>
        <topology evidence="1">Multi-pass membrane protein</topology>
    </subcellularLocation>
</comment>
<evidence type="ECO:0000256" key="4">
    <source>
        <dbReference type="ARBA" id="ARBA00022692"/>
    </source>
</evidence>
<dbReference type="GO" id="GO:0015128">
    <property type="term" value="F:gluconate transmembrane transporter activity"/>
    <property type="evidence" value="ECO:0007669"/>
    <property type="project" value="InterPro"/>
</dbReference>
<evidence type="ECO:0000256" key="3">
    <source>
        <dbReference type="ARBA" id="ARBA00022475"/>
    </source>
</evidence>
<feature type="transmembrane region" description="Helical" evidence="8">
    <location>
        <begin position="56"/>
        <end position="74"/>
    </location>
</feature>
<feature type="transmembrane region" description="Helical" evidence="8">
    <location>
        <begin position="419"/>
        <end position="436"/>
    </location>
</feature>
<feature type="transmembrane region" description="Helical" evidence="8">
    <location>
        <begin position="260"/>
        <end position="278"/>
    </location>
</feature>
<evidence type="ECO:0000256" key="7">
    <source>
        <dbReference type="ARBA" id="ARBA00049663"/>
    </source>
</evidence>
<dbReference type="PANTHER" id="PTHR30354">
    <property type="entry name" value="GNT FAMILY GLUCONATE TRANSPORTER"/>
    <property type="match status" value="1"/>
</dbReference>
<dbReference type="PANTHER" id="PTHR30354:SF22">
    <property type="entry name" value="HIGH-AFFINITY GLUCONATE TRANSPORTER"/>
    <property type="match status" value="1"/>
</dbReference>
<feature type="transmembrane region" description="Helical" evidence="8">
    <location>
        <begin position="336"/>
        <end position="364"/>
    </location>
</feature>
<feature type="transmembrane region" description="Helical" evidence="8">
    <location>
        <begin position="285"/>
        <end position="306"/>
    </location>
</feature>
<protein>
    <submittedName>
        <fullName evidence="9">Gluconate permease</fullName>
    </submittedName>
</protein>
<proteinExistence type="inferred from homology"/>
<reference evidence="9 10" key="1">
    <citation type="submission" date="2019-09" db="EMBL/GenBank/DDBJ databases">
        <title>Complete genome sequence of Arachidicoccus sp. B3-10 isolated from apple orchard soil.</title>
        <authorList>
            <person name="Kim H.S."/>
            <person name="Han K.-I."/>
            <person name="Suh M.K."/>
            <person name="Lee K.C."/>
            <person name="Eom M.K."/>
            <person name="Kim J.-S."/>
            <person name="Kang S.W."/>
            <person name="Sin Y."/>
            <person name="Lee J.-S."/>
        </authorList>
    </citation>
    <scope>NUCLEOTIDE SEQUENCE [LARGE SCALE GENOMIC DNA]</scope>
    <source>
        <strain evidence="9 10">B3-10</strain>
    </source>
</reference>
<comment type="similarity">
    <text evidence="7">Belongs to the GntP permease family.</text>
</comment>
<keyword evidence="3" id="KW-1003">Cell membrane</keyword>
<dbReference type="AlphaFoldDB" id="A0A5P2G954"/>
<gene>
    <name evidence="9" type="ORF">E0W69_016810</name>
</gene>
<feature type="transmembrane region" description="Helical" evidence="8">
    <location>
        <begin position="216"/>
        <end position="240"/>
    </location>
</feature>
<name>A0A5P2G954_9BACT</name>
<dbReference type="NCBIfam" id="TIGR00791">
    <property type="entry name" value="gntP"/>
    <property type="match status" value="1"/>
</dbReference>